<dbReference type="InterPro" id="IPR019270">
    <property type="entry name" value="DUF2283"/>
</dbReference>
<name>N6WDZ5_9ACTO</name>
<protein>
    <recommendedName>
        <fullName evidence="3">DUF2283 domain-containing protein</fullName>
    </recommendedName>
</protein>
<gene>
    <name evidence="1" type="ORF">HMPREF9004_0785</name>
</gene>
<dbReference type="HOGENOM" id="CLU_1954877_0_0_11"/>
<dbReference type="eggNOG" id="ENOG502ZI3Y">
    <property type="taxonomic scope" value="Bacteria"/>
</dbReference>
<evidence type="ECO:0000313" key="1">
    <source>
        <dbReference type="EMBL" id="ENO18474.1"/>
    </source>
</evidence>
<keyword evidence="2" id="KW-1185">Reference proteome</keyword>
<accession>N6WDZ5</accession>
<evidence type="ECO:0000313" key="2">
    <source>
        <dbReference type="Proteomes" id="UP000013015"/>
    </source>
</evidence>
<dbReference type="EMBL" id="AQHZ01000014">
    <property type="protein sequence ID" value="ENO18474.1"/>
    <property type="molecule type" value="Genomic_DNA"/>
</dbReference>
<dbReference type="PATRIC" id="fig|888050.3.peg.747"/>
<dbReference type="Pfam" id="PF10049">
    <property type="entry name" value="DUF2283"/>
    <property type="match status" value="1"/>
</dbReference>
<dbReference type="AlphaFoldDB" id="N6WDZ5"/>
<evidence type="ECO:0008006" key="3">
    <source>
        <dbReference type="Google" id="ProtNLM"/>
    </source>
</evidence>
<organism evidence="1 2">
    <name type="scientific">Schaalia cardiffensis F0333</name>
    <dbReference type="NCBI Taxonomy" id="888050"/>
    <lineage>
        <taxon>Bacteria</taxon>
        <taxon>Bacillati</taxon>
        <taxon>Actinomycetota</taxon>
        <taxon>Actinomycetes</taxon>
        <taxon>Actinomycetales</taxon>
        <taxon>Actinomycetaceae</taxon>
        <taxon>Schaalia</taxon>
    </lineage>
</organism>
<dbReference type="Proteomes" id="UP000013015">
    <property type="component" value="Unassembled WGS sequence"/>
</dbReference>
<reference evidence="1 2" key="1">
    <citation type="submission" date="2013-03" db="EMBL/GenBank/DDBJ databases">
        <title>Reference genome for the Human Microbiome Project.</title>
        <authorList>
            <person name="Aqrawi P."/>
            <person name="Ayvaz T."/>
            <person name="Bess C."/>
            <person name="Blankenburg K."/>
            <person name="Coyle M."/>
            <person name="Deng J."/>
            <person name="Forbes L."/>
            <person name="Fowler G."/>
            <person name="Francisco L."/>
            <person name="Fu Q."/>
            <person name="Gibbs R."/>
            <person name="Gross S."/>
            <person name="Gubbala S."/>
            <person name="Hale W."/>
            <person name="Hemphill L."/>
            <person name="Highlander S."/>
            <person name="Hirani K."/>
            <person name="Jackson L."/>
            <person name="Jakkamsetti A."/>
            <person name="Javaid M."/>
            <person name="Jayaseelan J.C."/>
            <person name="Jiang H."/>
            <person name="Joshi V."/>
            <person name="Korchina V."/>
            <person name="Kovar C."/>
            <person name="Lara F."/>
            <person name="Lee S."/>
            <person name="Liu Y."/>
            <person name="Mata R."/>
            <person name="Mathew T."/>
            <person name="Munidasa M."/>
            <person name="Muzny D."/>
            <person name="Nazareth L."/>
            <person name="Ngo R."/>
            <person name="Nguyen L."/>
            <person name="Nguyen N."/>
            <person name="Okwuonu G."/>
            <person name="Ongeri F."/>
            <person name="Palculict T."/>
            <person name="Patil S."/>
            <person name="Petrosino J."/>
            <person name="Pham C."/>
            <person name="Pham P."/>
            <person name="Pu L.-L."/>
            <person name="Qin X."/>
            <person name="Qu J."/>
            <person name="Reid J."/>
            <person name="Ross M."/>
            <person name="Ruth R."/>
            <person name="Saada N."/>
            <person name="San Lucas F."/>
            <person name="Santibanez J."/>
            <person name="Shang Y."/>
            <person name="Simmons D."/>
            <person name="Song X.-Z."/>
            <person name="Tang L.-Y."/>
            <person name="Thornton R."/>
            <person name="Warren J."/>
            <person name="Weissenberger G."/>
            <person name="Wilczek-Boney K."/>
            <person name="Worley K."/>
            <person name="Youmans B."/>
            <person name="Zhang J."/>
            <person name="Zhang L."/>
            <person name="Zhao Z."/>
            <person name="Zhou C."/>
            <person name="Zhu D."/>
            <person name="Zhu Y."/>
        </authorList>
    </citation>
    <scope>NUCLEOTIDE SEQUENCE [LARGE SCALE GENOMIC DNA]</scope>
    <source>
        <strain evidence="1 2">F0333</strain>
    </source>
</reference>
<proteinExistence type="predicted"/>
<comment type="caution">
    <text evidence="1">The sequence shown here is derived from an EMBL/GenBank/DDBJ whole genome shotgun (WGS) entry which is preliminary data.</text>
</comment>
<sequence>MTFSDTRVEGMNAQTIKVELDWTARACYIRLSDATVARTEPFDDDMCLFVDLDDMDEVVGIEILDLDRDIPLSDLCRQFHIREKRAAMIAHLLPSVTKTPLFTVVADPVIGHGQTITMQKNTSRLAQH</sequence>